<evidence type="ECO:0000313" key="1">
    <source>
        <dbReference type="EMBL" id="KAJ0100859.1"/>
    </source>
</evidence>
<proteinExistence type="predicted"/>
<evidence type="ECO:0000313" key="2">
    <source>
        <dbReference type="Proteomes" id="UP001164250"/>
    </source>
</evidence>
<gene>
    <name evidence="1" type="ORF">Patl1_05660</name>
</gene>
<dbReference type="EMBL" id="CM047899">
    <property type="protein sequence ID" value="KAJ0100859.1"/>
    <property type="molecule type" value="Genomic_DNA"/>
</dbReference>
<reference evidence="2" key="1">
    <citation type="journal article" date="2023" name="G3 (Bethesda)">
        <title>Genome assembly and association tests identify interacting loci associated with vigor, precocity, and sex in interspecific pistachio rootstocks.</title>
        <authorList>
            <person name="Palmer W."/>
            <person name="Jacygrad E."/>
            <person name="Sagayaradj S."/>
            <person name="Cavanaugh K."/>
            <person name="Han R."/>
            <person name="Bertier L."/>
            <person name="Beede B."/>
            <person name="Kafkas S."/>
            <person name="Golino D."/>
            <person name="Preece J."/>
            <person name="Michelmore R."/>
        </authorList>
    </citation>
    <scope>NUCLEOTIDE SEQUENCE [LARGE SCALE GENOMIC DNA]</scope>
</reference>
<comment type="caution">
    <text evidence="1">The sequence shown here is derived from an EMBL/GenBank/DDBJ whole genome shotgun (WGS) entry which is preliminary data.</text>
</comment>
<dbReference type="Proteomes" id="UP001164250">
    <property type="component" value="Chromosome 3"/>
</dbReference>
<name>A0ACC1BPD4_9ROSI</name>
<organism evidence="1 2">
    <name type="scientific">Pistacia atlantica</name>
    <dbReference type="NCBI Taxonomy" id="434234"/>
    <lineage>
        <taxon>Eukaryota</taxon>
        <taxon>Viridiplantae</taxon>
        <taxon>Streptophyta</taxon>
        <taxon>Embryophyta</taxon>
        <taxon>Tracheophyta</taxon>
        <taxon>Spermatophyta</taxon>
        <taxon>Magnoliopsida</taxon>
        <taxon>eudicotyledons</taxon>
        <taxon>Gunneridae</taxon>
        <taxon>Pentapetalae</taxon>
        <taxon>rosids</taxon>
        <taxon>malvids</taxon>
        <taxon>Sapindales</taxon>
        <taxon>Anacardiaceae</taxon>
        <taxon>Pistacia</taxon>
    </lineage>
</organism>
<keyword evidence="2" id="KW-1185">Reference proteome</keyword>
<sequence>MKVKRYIDVYSASSVIGFSRDDLLHISDLYAQAEKNRSCCSKKLLSNRDEICNSLLPYLKRQIDAYSNFLLSVANLARCKWTEFNLEMMGIVEEGKVANFLLATTVIFKFRYSIKRGKMLVEVGNFVSFLDHCSTIYNRSWAIKAGCEFSVYERPFLVDA</sequence>
<protein>
    <submittedName>
        <fullName evidence="1">Uncharacterized protein</fullName>
    </submittedName>
</protein>
<accession>A0ACC1BPD4</accession>